<evidence type="ECO:0000256" key="1">
    <source>
        <dbReference type="ARBA" id="ARBA00004370"/>
    </source>
</evidence>
<keyword evidence="2" id="KW-0547">Nucleotide-binding</keyword>
<evidence type="ECO:0000313" key="8">
    <source>
        <dbReference type="Proteomes" id="UP000074108"/>
    </source>
</evidence>
<proteinExistence type="predicted"/>
<comment type="subcellular location">
    <subcellularLocation>
        <location evidence="1">Membrane</location>
    </subcellularLocation>
</comment>
<dbReference type="InterPro" id="IPR045063">
    <property type="entry name" value="Dynamin_N"/>
</dbReference>
<reference evidence="7 8" key="1">
    <citation type="journal article" date="2016" name="Front. Microbiol.">
        <title>Microevolution Analysis of Bacillus coahuilensis Unveils Differences in Phosphorus Acquisition Strategies and Their Regulation.</title>
        <authorList>
            <person name="Gomez-Lunar Z."/>
            <person name="Hernandez-Gonzalez I."/>
            <person name="Rodriguez-Torres M.D."/>
            <person name="Souza V."/>
            <person name="Olmedo-Alvarez G."/>
        </authorList>
    </citation>
    <scope>NUCLEOTIDE SEQUENCE [LARGE SCALE GENOMIC DNA]</scope>
    <source>
        <strain evidence="8">p1.1.43</strain>
    </source>
</reference>
<dbReference type="SUPFAM" id="SSF52540">
    <property type="entry name" value="P-loop containing nucleoside triphosphate hydrolases"/>
    <property type="match status" value="2"/>
</dbReference>
<dbReference type="Proteomes" id="UP000074108">
    <property type="component" value="Unassembled WGS sequence"/>
</dbReference>
<dbReference type="InterPro" id="IPR027417">
    <property type="entry name" value="P-loop_NTPase"/>
</dbReference>
<comment type="caution">
    <text evidence="7">The sequence shown here is derived from an EMBL/GenBank/DDBJ whole genome shotgun (WGS) entry which is preliminary data.</text>
</comment>
<evidence type="ECO:0000256" key="4">
    <source>
        <dbReference type="ARBA" id="ARBA00023134"/>
    </source>
</evidence>
<dbReference type="Gene3D" id="3.40.50.300">
    <property type="entry name" value="P-loop containing nucleotide triphosphate hydrolases"/>
    <property type="match status" value="2"/>
</dbReference>
<dbReference type="STRING" id="1150625.Q75_08325"/>
<dbReference type="PATRIC" id="fig|1150625.3.peg.1761"/>
<keyword evidence="4" id="KW-0342">GTP-binding</keyword>
<sequence>MIESKLKSEKELLETFVSLSKYFNVVKDESRLEKVKLLSKKIAKQHTIFGFCGHFSAGKSTIINSLVGDAVLPTSPIPTSANVVKLYRNTVPTVTIYQKNQQPVQIEKDYDSSEVQAFCKNGKQIEQLEIGLPDLDIPNHTMFMDTPGVDSTDDQHRKMTNRMLHLSDRIFYVADYNHVLSQVNLQFLSSLNNENVPVVLIINQVDKHNEEELPFKQFKQKLTEHLADFSINIERIFYTSMKYERHPHNQIEELKTYVDEKIYSHNTLNLPGKLNSLIAEHEKWLQEELEAKLAYSEEVLESYTKDDLQAIIESFEKWKTRNDESYLNHWKSEMVSILKKTAEQAYIFPYDVRKLAEDFLVSLERDFKVGLFFSKSKTYEEREHRKEQFILALQSKVDSEVNWHIKQVLQKQLNEKQITDQTLIQEVQEFDIKILESIVQDAQKKGALLSGEYILHYCEIVKQSIIKMSLEKAESILSKMALFIHHTKQEFSQIDIINTLNESKTIKHEFMSKRDQLHHILDSNGSEADAEEVIKLWLQEDVPLKITKLEMVNEDKSVKILDNIPSHSSNQHTKETLQKLKEIDLELSELPALHDTKKLIHAQLERLENQQFTVSLFGAFSAGKSSFANALLGKEVLPVSPNPMTASISRIHPATDEALDETCVITFKNQDQLLDDLTQAYQKVGMIIQSVDEAFSQVDVALKTCEREAKTFFTAFKNGYVNNRSHIGKELEGNLETYRQYVSNEEHAFFVEMIDLYIESTLGQKGMTLVDTPGADSINSRHTDVSFDYIRNSDAILFVTYYNHPFSKADREFLIQLGRVKETLNNKSMFFILNAIDLAENDEELTFVKEYVARELVKFGIQSPSIYGVSSRESLLNLRNGSRLNSQMKKFVSVFEQFIEQDLQEEALLQGERYWNYAIKRMEQVIEQSNQSEEDKRQKILDVKVKKEKVMDLLEQESVQPIINQLPIELHELLYYVKQRVFHRFGDFFKEAFHPNLFLSREKKTIQKDAMEDLLASVGYDLAQECRVTQLRLEKYIKDQLKVKWDTIERSIANIAPDFVLTTNKWEEVSYITIPKAFTELNWKQFEKDITYKNSKSFFEKGENNLVKEKLQVRFSNLSNQYLDSIENVLNEWAKELLDEKWLQCKTMIIQEIEGQYQSLEASLTETIQPTKYLEAMNRLLRLR</sequence>
<dbReference type="PANTHER" id="PTHR10465:SF0">
    <property type="entry name" value="SARCALUMENIN"/>
    <property type="match status" value="1"/>
</dbReference>
<dbReference type="RefSeq" id="WP_059351057.1">
    <property type="nucleotide sequence ID" value="NZ_LDYG01000028.1"/>
</dbReference>
<dbReference type="CDD" id="cd09912">
    <property type="entry name" value="DLP_2"/>
    <property type="match status" value="1"/>
</dbReference>
<evidence type="ECO:0000259" key="6">
    <source>
        <dbReference type="Pfam" id="PF00350"/>
    </source>
</evidence>
<dbReference type="PANTHER" id="PTHR10465">
    <property type="entry name" value="TRANSMEMBRANE GTPASE FZO1"/>
    <property type="match status" value="1"/>
</dbReference>
<dbReference type="GO" id="GO:0005525">
    <property type="term" value="F:GTP binding"/>
    <property type="evidence" value="ECO:0007669"/>
    <property type="project" value="UniProtKB-KW"/>
</dbReference>
<evidence type="ECO:0000256" key="2">
    <source>
        <dbReference type="ARBA" id="ARBA00022741"/>
    </source>
</evidence>
<organism evidence="7 8">
    <name type="scientific">Bacillus coahuilensis p1.1.43</name>
    <dbReference type="NCBI Taxonomy" id="1150625"/>
    <lineage>
        <taxon>Bacteria</taxon>
        <taxon>Bacillati</taxon>
        <taxon>Bacillota</taxon>
        <taxon>Bacilli</taxon>
        <taxon>Bacillales</taxon>
        <taxon>Bacillaceae</taxon>
        <taxon>Bacillus</taxon>
    </lineage>
</organism>
<evidence type="ECO:0000256" key="5">
    <source>
        <dbReference type="ARBA" id="ARBA00023136"/>
    </source>
</evidence>
<protein>
    <recommendedName>
        <fullName evidence="6">Dynamin N-terminal domain-containing protein</fullName>
    </recommendedName>
</protein>
<dbReference type="OrthoDB" id="5477114at2"/>
<evidence type="ECO:0000256" key="3">
    <source>
        <dbReference type="ARBA" id="ARBA00022801"/>
    </source>
</evidence>
<dbReference type="EMBL" id="LDYG01000028">
    <property type="protein sequence ID" value="KUP06520.1"/>
    <property type="molecule type" value="Genomic_DNA"/>
</dbReference>
<gene>
    <name evidence="7" type="ORF">Q75_08325</name>
</gene>
<feature type="domain" description="Dynamin N-terminal" evidence="6">
    <location>
        <begin position="615"/>
        <end position="835"/>
    </location>
</feature>
<keyword evidence="8" id="KW-1185">Reference proteome</keyword>
<keyword evidence="5" id="KW-0472">Membrane</keyword>
<dbReference type="AlphaFoldDB" id="A0A147K8J4"/>
<evidence type="ECO:0000313" key="7">
    <source>
        <dbReference type="EMBL" id="KUP06520.1"/>
    </source>
</evidence>
<dbReference type="GO" id="GO:0003924">
    <property type="term" value="F:GTPase activity"/>
    <property type="evidence" value="ECO:0007669"/>
    <property type="project" value="InterPro"/>
</dbReference>
<dbReference type="GO" id="GO:0016020">
    <property type="term" value="C:membrane"/>
    <property type="evidence" value="ECO:0007669"/>
    <property type="project" value="UniProtKB-SubCell"/>
</dbReference>
<feature type="domain" description="Dynamin N-terminal" evidence="6">
    <location>
        <begin position="51"/>
        <end position="204"/>
    </location>
</feature>
<dbReference type="InterPro" id="IPR027094">
    <property type="entry name" value="Mitofusin_fam"/>
</dbReference>
<keyword evidence="3" id="KW-0378">Hydrolase</keyword>
<dbReference type="Pfam" id="PF00350">
    <property type="entry name" value="Dynamin_N"/>
    <property type="match status" value="2"/>
</dbReference>
<name>A0A147K8J4_9BACI</name>
<accession>A0A147K8J4</accession>